<evidence type="ECO:0000313" key="2">
    <source>
        <dbReference type="Proteomes" id="UP000182983"/>
    </source>
</evidence>
<keyword evidence="2" id="KW-1185">Reference proteome</keyword>
<dbReference type="RefSeq" id="WP_074769065.1">
    <property type="nucleotide sequence ID" value="NZ_FNWO01000010.1"/>
</dbReference>
<organism evidence="1 2">
    <name type="scientific">Magnetospirillum fulvum</name>
    <name type="common">Rhodospirillum fulvum</name>
    <dbReference type="NCBI Taxonomy" id="1082"/>
    <lineage>
        <taxon>Bacteria</taxon>
        <taxon>Pseudomonadati</taxon>
        <taxon>Pseudomonadota</taxon>
        <taxon>Alphaproteobacteria</taxon>
        <taxon>Rhodospirillales</taxon>
        <taxon>Rhodospirillaceae</taxon>
        <taxon>Magnetospirillum</taxon>
    </lineage>
</organism>
<dbReference type="AlphaFoldDB" id="A0A1H6II93"/>
<proteinExistence type="predicted"/>
<dbReference type="Proteomes" id="UP000182983">
    <property type="component" value="Unassembled WGS sequence"/>
</dbReference>
<protein>
    <submittedName>
        <fullName evidence="1">Uncharacterized protein</fullName>
    </submittedName>
</protein>
<gene>
    <name evidence="1" type="ORF">SAMN04244559_02510</name>
</gene>
<reference evidence="2" key="1">
    <citation type="submission" date="2016-10" db="EMBL/GenBank/DDBJ databases">
        <authorList>
            <person name="Varghese N."/>
            <person name="Submissions S."/>
        </authorList>
    </citation>
    <scope>NUCLEOTIDE SEQUENCE [LARGE SCALE GENOMIC DNA]</scope>
    <source>
        <strain evidence="2">DSM 13234</strain>
    </source>
</reference>
<dbReference type="OrthoDB" id="7355120at2"/>
<evidence type="ECO:0000313" key="1">
    <source>
        <dbReference type="EMBL" id="SEH46940.1"/>
    </source>
</evidence>
<sequence length="142" mass="15153">MTARAAFALALGLLLLLPGCLPPPEQPAWYGRMGRFLGLVANCGCSDISPDRIIADYTKALGGRYSDEDARAMHGYVVQAATEMWENRIEVCSEVCSQQCMVETVVRPLGGRSTGVAPCPVSEIDLHLTDGKQSHADGGGFP</sequence>
<dbReference type="EMBL" id="FNWO01000010">
    <property type="protein sequence ID" value="SEH46940.1"/>
    <property type="molecule type" value="Genomic_DNA"/>
</dbReference>
<name>A0A1H6II93_MAGFU</name>
<accession>A0A1H6II93</accession>